<keyword evidence="2 4" id="KW-0819">tRNA processing</keyword>
<evidence type="ECO:0000259" key="5">
    <source>
        <dbReference type="Pfam" id="PF01416"/>
    </source>
</evidence>
<dbReference type="AlphaFoldDB" id="A0AAD8Y8I3"/>
<evidence type="ECO:0000256" key="2">
    <source>
        <dbReference type="ARBA" id="ARBA00022694"/>
    </source>
</evidence>
<dbReference type="InterPro" id="IPR001406">
    <property type="entry name" value="PsdUridine_synth_TruA"/>
</dbReference>
<evidence type="ECO:0000313" key="7">
    <source>
        <dbReference type="Proteomes" id="UP001224775"/>
    </source>
</evidence>
<dbReference type="InterPro" id="IPR020103">
    <property type="entry name" value="PsdUridine_synth_cat_dom_sf"/>
</dbReference>
<keyword evidence="3 4" id="KW-0413">Isomerase</keyword>
<evidence type="ECO:0000256" key="3">
    <source>
        <dbReference type="ARBA" id="ARBA00023235"/>
    </source>
</evidence>
<name>A0AAD8Y8I3_9STRA</name>
<dbReference type="GO" id="GO:0160147">
    <property type="term" value="F:tRNA pseudouridine(38-40) synthase activity"/>
    <property type="evidence" value="ECO:0007669"/>
    <property type="project" value="UniProtKB-EC"/>
</dbReference>
<dbReference type="Gene3D" id="3.30.70.660">
    <property type="entry name" value="Pseudouridine synthase I, catalytic domain, C-terminal subdomain"/>
    <property type="match status" value="1"/>
</dbReference>
<dbReference type="GO" id="GO:0003723">
    <property type="term" value="F:RNA binding"/>
    <property type="evidence" value="ECO:0007669"/>
    <property type="project" value="InterPro"/>
</dbReference>
<dbReference type="Gene3D" id="3.30.70.580">
    <property type="entry name" value="Pseudouridine synthase I, catalytic domain, N-terminal subdomain"/>
    <property type="match status" value="1"/>
</dbReference>
<dbReference type="GO" id="GO:0031119">
    <property type="term" value="P:tRNA pseudouridine synthesis"/>
    <property type="evidence" value="ECO:0007669"/>
    <property type="project" value="TreeGrafter"/>
</dbReference>
<dbReference type="InterPro" id="IPR020097">
    <property type="entry name" value="PsdUridine_synth_TruA_a/b_dom"/>
</dbReference>
<sequence length="333" mass="37923">MPHQRDRNARASASSTIEDGTQRFAIRFSFDGTTYQGFQSQPYQNTIQDQLEHRLRGLLKRHVRIIAWGRTDTGVHAQGAVATVDLTKDEVERFAKMAGKDYLDETNSNETKAARFLFSVLKEFACNTGFTGNPQVRYGSISSKTVVAVPLDFDARYSALWKRYVYYICSGSFYDQSPFVWSRYAWRVREELDLTAMKEAANLLSGEQHNFSWMSVTQAGELRDPRRIVKLTVEEVPVQLENDDTLPYFLRAQNTNIYKISGSCDFFLYKMMRRIVGILVAIGQGKGDVATLTKCVDAFDKDEKCKEKIPHAFLETAPAKGLCLEHIEYSIPI</sequence>
<comment type="similarity">
    <text evidence="1 4">Belongs to the tRNA pseudouridine synthase TruA family.</text>
</comment>
<evidence type="ECO:0000256" key="4">
    <source>
        <dbReference type="RuleBase" id="RU003792"/>
    </source>
</evidence>
<protein>
    <recommendedName>
        <fullName evidence="4">tRNA pseudouridine synthase</fullName>
        <ecNumber evidence="4">5.4.99.12</ecNumber>
    </recommendedName>
</protein>
<dbReference type="PANTHER" id="PTHR11142">
    <property type="entry name" value="PSEUDOURIDYLATE SYNTHASE"/>
    <property type="match status" value="1"/>
</dbReference>
<dbReference type="Pfam" id="PF01416">
    <property type="entry name" value="PseudoU_synth_1"/>
    <property type="match status" value="1"/>
</dbReference>
<accession>A0AAD8Y8I3</accession>
<dbReference type="InterPro" id="IPR020095">
    <property type="entry name" value="PsdUridine_synth_TruA_C"/>
</dbReference>
<dbReference type="Proteomes" id="UP001224775">
    <property type="component" value="Unassembled WGS sequence"/>
</dbReference>
<dbReference type="SUPFAM" id="SSF55120">
    <property type="entry name" value="Pseudouridine synthase"/>
    <property type="match status" value="1"/>
</dbReference>
<gene>
    <name evidence="6" type="ORF">QTG54_008420</name>
</gene>
<dbReference type="EMBL" id="JATAAI010000014">
    <property type="protein sequence ID" value="KAK1741168.1"/>
    <property type="molecule type" value="Genomic_DNA"/>
</dbReference>
<reference evidence="6" key="1">
    <citation type="submission" date="2023-06" db="EMBL/GenBank/DDBJ databases">
        <title>Survivors Of The Sea: Transcriptome response of Skeletonema marinoi to long-term dormancy.</title>
        <authorList>
            <person name="Pinder M.I.M."/>
            <person name="Kourtchenko O."/>
            <person name="Robertson E.K."/>
            <person name="Larsson T."/>
            <person name="Maumus F."/>
            <person name="Osuna-Cruz C.M."/>
            <person name="Vancaester E."/>
            <person name="Stenow R."/>
            <person name="Vandepoele K."/>
            <person name="Ploug H."/>
            <person name="Bruchert V."/>
            <person name="Godhe A."/>
            <person name="Topel M."/>
        </authorList>
    </citation>
    <scope>NUCLEOTIDE SEQUENCE</scope>
    <source>
        <strain evidence="6">R05AC</strain>
    </source>
</reference>
<evidence type="ECO:0000256" key="1">
    <source>
        <dbReference type="ARBA" id="ARBA00009375"/>
    </source>
</evidence>
<dbReference type="InterPro" id="IPR020094">
    <property type="entry name" value="TruA/RsuA/RluB/E/F_N"/>
</dbReference>
<organism evidence="6 7">
    <name type="scientific">Skeletonema marinoi</name>
    <dbReference type="NCBI Taxonomy" id="267567"/>
    <lineage>
        <taxon>Eukaryota</taxon>
        <taxon>Sar</taxon>
        <taxon>Stramenopiles</taxon>
        <taxon>Ochrophyta</taxon>
        <taxon>Bacillariophyta</taxon>
        <taxon>Coscinodiscophyceae</taxon>
        <taxon>Thalassiosirophycidae</taxon>
        <taxon>Thalassiosirales</taxon>
        <taxon>Skeletonemataceae</taxon>
        <taxon>Skeletonema</taxon>
        <taxon>Skeletonema marinoi-dohrnii complex</taxon>
    </lineage>
</organism>
<dbReference type="EC" id="5.4.99.12" evidence="4"/>
<comment type="catalytic activity">
    <reaction evidence="4">
        <text>uridine(38/39/40) in tRNA = pseudouridine(38/39/40) in tRNA</text>
        <dbReference type="Rhea" id="RHEA:22376"/>
        <dbReference type="Rhea" id="RHEA-COMP:10085"/>
        <dbReference type="Rhea" id="RHEA-COMP:10087"/>
        <dbReference type="ChEBI" id="CHEBI:65314"/>
        <dbReference type="ChEBI" id="CHEBI:65315"/>
        <dbReference type="EC" id="5.4.99.12"/>
    </reaction>
</comment>
<dbReference type="PANTHER" id="PTHR11142:SF0">
    <property type="entry name" value="TRNA PSEUDOURIDINE SYNTHASE-LIKE 1"/>
    <property type="match status" value="1"/>
</dbReference>
<proteinExistence type="inferred from homology"/>
<dbReference type="HAMAP" id="MF_00171">
    <property type="entry name" value="TruA"/>
    <property type="match status" value="1"/>
</dbReference>
<comment type="caution">
    <text evidence="6">The sequence shown here is derived from an EMBL/GenBank/DDBJ whole genome shotgun (WGS) entry which is preliminary data.</text>
</comment>
<keyword evidence="7" id="KW-1185">Reference proteome</keyword>
<evidence type="ECO:0000313" key="6">
    <source>
        <dbReference type="EMBL" id="KAK1741168.1"/>
    </source>
</evidence>
<feature type="domain" description="Pseudouridine synthase I TruA alpha/beta" evidence="5">
    <location>
        <begin position="200"/>
        <end position="330"/>
    </location>
</feature>